<evidence type="ECO:0000313" key="5">
    <source>
        <dbReference type="EMBL" id="KZS02497.1"/>
    </source>
</evidence>
<dbReference type="Proteomes" id="UP000076858">
    <property type="component" value="Unassembled WGS sequence"/>
</dbReference>
<dbReference type="AlphaFoldDB" id="A0A164JN33"/>
<evidence type="ECO:0000256" key="3">
    <source>
        <dbReference type="SAM" id="MobiDB-lite"/>
    </source>
</evidence>
<name>A0A164JN33_9CRUS</name>
<evidence type="ECO:0000256" key="4">
    <source>
        <dbReference type="SAM" id="Phobius"/>
    </source>
</evidence>
<sequence length="111" mass="12174">SSHHMEDGGNNMASKQEAMDASVGPTSDAAVEEKRSSHKNKSVLRAKLTKLAIQIGYAGSAVAILTVIILITTFCIKTFIYQHETWKNEYFNNFVKFFIIGITVLVVAVPA</sequence>
<feature type="non-terminal residue" evidence="5">
    <location>
        <position position="1"/>
    </location>
</feature>
<organism evidence="5 6">
    <name type="scientific">Daphnia magna</name>
    <dbReference type="NCBI Taxonomy" id="35525"/>
    <lineage>
        <taxon>Eukaryota</taxon>
        <taxon>Metazoa</taxon>
        <taxon>Ecdysozoa</taxon>
        <taxon>Arthropoda</taxon>
        <taxon>Crustacea</taxon>
        <taxon>Branchiopoda</taxon>
        <taxon>Diplostraca</taxon>
        <taxon>Cladocera</taxon>
        <taxon>Anomopoda</taxon>
        <taxon>Daphniidae</taxon>
        <taxon>Daphnia</taxon>
    </lineage>
</organism>
<dbReference type="EMBL" id="LRGB01004238">
    <property type="protein sequence ID" value="KZS02497.1"/>
    <property type="molecule type" value="Genomic_DNA"/>
</dbReference>
<dbReference type="PANTHER" id="PTHR24093:SF369">
    <property type="entry name" value="CALCIUM-TRANSPORTING ATPASE"/>
    <property type="match status" value="1"/>
</dbReference>
<feature type="transmembrane region" description="Helical" evidence="4">
    <location>
        <begin position="55"/>
        <end position="81"/>
    </location>
</feature>
<dbReference type="GO" id="GO:0005886">
    <property type="term" value="C:plasma membrane"/>
    <property type="evidence" value="ECO:0007669"/>
    <property type="project" value="TreeGrafter"/>
</dbReference>
<comment type="subcellular location">
    <subcellularLocation>
        <location evidence="1">Endomembrane system</location>
        <topology evidence="1">Multi-pass membrane protein</topology>
    </subcellularLocation>
</comment>
<dbReference type="InterPro" id="IPR023298">
    <property type="entry name" value="ATPase_P-typ_TM_dom_sf"/>
</dbReference>
<evidence type="ECO:0000256" key="2">
    <source>
        <dbReference type="ARBA" id="ARBA00022842"/>
    </source>
</evidence>
<evidence type="ECO:0000256" key="1">
    <source>
        <dbReference type="ARBA" id="ARBA00004127"/>
    </source>
</evidence>
<dbReference type="Gene3D" id="1.20.1110.10">
    <property type="entry name" value="Calcium-transporting ATPase, transmembrane domain"/>
    <property type="match status" value="1"/>
</dbReference>
<dbReference type="STRING" id="35525.A0A164JN33"/>
<keyword evidence="4" id="KW-0812">Transmembrane</keyword>
<reference evidence="5 6" key="1">
    <citation type="submission" date="2016-03" db="EMBL/GenBank/DDBJ databases">
        <title>EvidentialGene: Evidence-directed Construction of Genes on Genomes.</title>
        <authorList>
            <person name="Gilbert D.G."/>
            <person name="Choi J.-H."/>
            <person name="Mockaitis K."/>
            <person name="Colbourne J."/>
            <person name="Pfrender M."/>
        </authorList>
    </citation>
    <scope>NUCLEOTIDE SEQUENCE [LARGE SCALE GENOMIC DNA]</scope>
    <source>
        <strain evidence="5 6">Xinb3</strain>
        <tissue evidence="5">Complete organism</tissue>
    </source>
</reference>
<gene>
    <name evidence="5" type="ORF">APZ42_000444</name>
</gene>
<accession>A0A164JN33</accession>
<keyword evidence="4" id="KW-0472">Membrane</keyword>
<feature type="region of interest" description="Disordered" evidence="3">
    <location>
        <begin position="1"/>
        <end position="41"/>
    </location>
</feature>
<keyword evidence="6" id="KW-1185">Reference proteome</keyword>
<dbReference type="GO" id="GO:0005388">
    <property type="term" value="F:P-type calcium transporter activity"/>
    <property type="evidence" value="ECO:0007669"/>
    <property type="project" value="TreeGrafter"/>
</dbReference>
<feature type="non-terminal residue" evidence="5">
    <location>
        <position position="111"/>
    </location>
</feature>
<evidence type="ECO:0000313" key="6">
    <source>
        <dbReference type="Proteomes" id="UP000076858"/>
    </source>
</evidence>
<comment type="caution">
    <text evidence="5">The sequence shown here is derived from an EMBL/GenBank/DDBJ whole genome shotgun (WGS) entry which is preliminary data.</text>
</comment>
<keyword evidence="4" id="KW-1133">Transmembrane helix</keyword>
<keyword evidence="2" id="KW-0460">Magnesium</keyword>
<dbReference type="SUPFAM" id="SSF81665">
    <property type="entry name" value="Calcium ATPase, transmembrane domain M"/>
    <property type="match status" value="1"/>
</dbReference>
<dbReference type="OrthoDB" id="116380at2759"/>
<feature type="transmembrane region" description="Helical" evidence="4">
    <location>
        <begin position="93"/>
        <end position="110"/>
    </location>
</feature>
<dbReference type="GO" id="GO:0051480">
    <property type="term" value="P:regulation of cytosolic calcium ion concentration"/>
    <property type="evidence" value="ECO:0007669"/>
    <property type="project" value="TreeGrafter"/>
</dbReference>
<dbReference type="PANTHER" id="PTHR24093">
    <property type="entry name" value="CATION TRANSPORTING ATPASE"/>
    <property type="match status" value="1"/>
</dbReference>
<protein>
    <submittedName>
        <fullName evidence="5">Calcium-transporting ATPase</fullName>
    </submittedName>
</protein>
<proteinExistence type="predicted"/>
<dbReference type="GO" id="GO:0012505">
    <property type="term" value="C:endomembrane system"/>
    <property type="evidence" value="ECO:0007669"/>
    <property type="project" value="UniProtKB-SubCell"/>
</dbReference>